<reference evidence="2 3" key="1">
    <citation type="submission" date="2021-03" db="EMBL/GenBank/DDBJ databases">
        <title>Succinivibrio sp. nov. isolated from feces of cow.</title>
        <authorList>
            <person name="Choi J.-Y."/>
        </authorList>
    </citation>
    <scope>NUCLEOTIDE SEQUENCE [LARGE SCALE GENOMIC DNA]</scope>
    <source>
        <strain evidence="2 3">AGMB01872</strain>
    </source>
</reference>
<comment type="caution">
    <text evidence="2">The sequence shown here is derived from an EMBL/GenBank/DDBJ whole genome shotgun (WGS) entry which is preliminary data.</text>
</comment>
<evidence type="ECO:0000313" key="2">
    <source>
        <dbReference type="EMBL" id="MBW7571060.1"/>
    </source>
</evidence>
<dbReference type="RefSeq" id="WP_219938284.1">
    <property type="nucleotide sequence ID" value="NZ_JAGFNY010000047.1"/>
</dbReference>
<evidence type="ECO:0000256" key="1">
    <source>
        <dbReference type="SAM" id="SignalP"/>
    </source>
</evidence>
<feature type="chain" id="PRO_5046819066" evidence="1">
    <location>
        <begin position="21"/>
        <end position="235"/>
    </location>
</feature>
<gene>
    <name evidence="2" type="ORF">J5V48_09160</name>
</gene>
<proteinExistence type="predicted"/>
<accession>A0ABS7DIC7</accession>
<keyword evidence="3" id="KW-1185">Reference proteome</keyword>
<sequence>MKRFIFVLSLTIFFVSKSIAITLPAPPPELPETLTDFRTKEQVEEDSVVEGKLRNDNFDDINAVAAPFVSGDEQLGILRFTMNYQADTKIGVPAYGLTVLRFYSSEGIPLEITDVKLESPGFVADVTASASELVIKQKAGCSNTSMIVNIAQSSNPLVFNLSSVYLKNKSTPVNTILTALKVKTYVQDNEYVIPKTVEIPISNPLASDVNVNTQSFVELEEQMLKALDEIRYDDN</sequence>
<organism evidence="2 3">
    <name type="scientific">Succinivibrio faecicola</name>
    <dbReference type="NCBI Taxonomy" id="2820300"/>
    <lineage>
        <taxon>Bacteria</taxon>
        <taxon>Pseudomonadati</taxon>
        <taxon>Pseudomonadota</taxon>
        <taxon>Gammaproteobacteria</taxon>
        <taxon>Aeromonadales</taxon>
        <taxon>Succinivibrionaceae</taxon>
        <taxon>Succinivibrio</taxon>
    </lineage>
</organism>
<dbReference type="Proteomes" id="UP000731465">
    <property type="component" value="Unassembled WGS sequence"/>
</dbReference>
<keyword evidence="1" id="KW-0732">Signal</keyword>
<protein>
    <submittedName>
        <fullName evidence="2">Uncharacterized protein</fullName>
    </submittedName>
</protein>
<dbReference type="EMBL" id="JAGFNY010000047">
    <property type="protein sequence ID" value="MBW7571060.1"/>
    <property type="molecule type" value="Genomic_DNA"/>
</dbReference>
<name>A0ABS7DIC7_9GAMM</name>
<feature type="signal peptide" evidence="1">
    <location>
        <begin position="1"/>
        <end position="20"/>
    </location>
</feature>
<evidence type="ECO:0000313" key="3">
    <source>
        <dbReference type="Proteomes" id="UP000731465"/>
    </source>
</evidence>